<feature type="domain" description="STAS" evidence="2">
    <location>
        <begin position="41"/>
        <end position="120"/>
    </location>
</feature>
<gene>
    <name evidence="4" type="ORF">PV367_10090</name>
</gene>
<accession>A0AAJ2PMK1</accession>
<dbReference type="PANTHER" id="PTHR33495">
    <property type="entry name" value="ANTI-SIGMA FACTOR ANTAGONIST TM_1081-RELATED-RELATED"/>
    <property type="match status" value="1"/>
</dbReference>
<evidence type="ECO:0000313" key="4">
    <source>
        <dbReference type="EMBL" id="MDX3130129.1"/>
    </source>
</evidence>
<dbReference type="PROSITE" id="PS50801">
    <property type="entry name" value="STAS"/>
    <property type="match status" value="1"/>
</dbReference>
<dbReference type="InterPro" id="IPR058548">
    <property type="entry name" value="MlaB-like_STAS"/>
</dbReference>
<evidence type="ECO:0000256" key="1">
    <source>
        <dbReference type="SAM" id="MobiDB-lite"/>
    </source>
</evidence>
<dbReference type="InterPro" id="IPR036388">
    <property type="entry name" value="WH-like_DNA-bd_sf"/>
</dbReference>
<dbReference type="Gene3D" id="1.10.10.10">
    <property type="entry name" value="Winged helix-like DNA-binding domain superfamily/Winged helix DNA-binding domain"/>
    <property type="match status" value="1"/>
</dbReference>
<dbReference type="PROSITE" id="PS50921">
    <property type="entry name" value="ANTAR"/>
    <property type="match status" value="1"/>
</dbReference>
<dbReference type="Proteomes" id="UP001273589">
    <property type="component" value="Unassembled WGS sequence"/>
</dbReference>
<dbReference type="GO" id="GO:0003723">
    <property type="term" value="F:RNA binding"/>
    <property type="evidence" value="ECO:0007669"/>
    <property type="project" value="InterPro"/>
</dbReference>
<dbReference type="Pfam" id="PF13466">
    <property type="entry name" value="STAS_2"/>
    <property type="match status" value="1"/>
</dbReference>
<proteinExistence type="predicted"/>
<dbReference type="SUPFAM" id="SSF52091">
    <property type="entry name" value="SpoIIaa-like"/>
    <property type="match status" value="1"/>
</dbReference>
<dbReference type="InterPro" id="IPR011006">
    <property type="entry name" value="CheY-like_superfamily"/>
</dbReference>
<dbReference type="SUPFAM" id="SSF52172">
    <property type="entry name" value="CheY-like"/>
    <property type="match status" value="1"/>
</dbReference>
<dbReference type="PANTHER" id="PTHR33495:SF2">
    <property type="entry name" value="ANTI-SIGMA FACTOR ANTAGONIST TM_1081-RELATED"/>
    <property type="match status" value="1"/>
</dbReference>
<dbReference type="Gene3D" id="3.30.750.24">
    <property type="entry name" value="STAS domain"/>
    <property type="match status" value="1"/>
</dbReference>
<dbReference type="GO" id="GO:0043856">
    <property type="term" value="F:anti-sigma factor antagonist activity"/>
    <property type="evidence" value="ECO:0007669"/>
    <property type="project" value="TreeGrafter"/>
</dbReference>
<evidence type="ECO:0000259" key="3">
    <source>
        <dbReference type="PROSITE" id="PS50921"/>
    </source>
</evidence>
<dbReference type="Pfam" id="PF03861">
    <property type="entry name" value="ANTAR"/>
    <property type="match status" value="1"/>
</dbReference>
<feature type="domain" description="ANTAR" evidence="3">
    <location>
        <begin position="152"/>
        <end position="213"/>
    </location>
</feature>
<dbReference type="CDD" id="cd07043">
    <property type="entry name" value="STAS_anti-anti-sigma_factors"/>
    <property type="match status" value="1"/>
</dbReference>
<dbReference type="RefSeq" id="WP_319690703.1">
    <property type="nucleotide sequence ID" value="NZ_JARAWN010000042.1"/>
</dbReference>
<dbReference type="AlphaFoldDB" id="A0AAJ2PMK1"/>
<feature type="region of interest" description="Disordered" evidence="1">
    <location>
        <begin position="127"/>
        <end position="155"/>
    </location>
</feature>
<protein>
    <submittedName>
        <fullName evidence="4">ANTAR domain-containing protein</fullName>
    </submittedName>
</protein>
<name>A0AAJ2PMK1_9ACTN</name>
<dbReference type="InterPro" id="IPR036513">
    <property type="entry name" value="STAS_dom_sf"/>
</dbReference>
<organism evidence="4 5">
    <name type="scientific">Streptomyces europaeiscabiei</name>
    <dbReference type="NCBI Taxonomy" id="146819"/>
    <lineage>
        <taxon>Bacteria</taxon>
        <taxon>Bacillati</taxon>
        <taxon>Actinomycetota</taxon>
        <taxon>Actinomycetes</taxon>
        <taxon>Kitasatosporales</taxon>
        <taxon>Streptomycetaceae</taxon>
        <taxon>Streptomyces</taxon>
    </lineage>
</organism>
<evidence type="ECO:0000313" key="5">
    <source>
        <dbReference type="Proteomes" id="UP001273589"/>
    </source>
</evidence>
<comment type="caution">
    <text evidence="4">The sequence shown here is derived from an EMBL/GenBank/DDBJ whole genome shotgun (WGS) entry which is preliminary data.</text>
</comment>
<evidence type="ECO:0000259" key="2">
    <source>
        <dbReference type="PROSITE" id="PS50801"/>
    </source>
</evidence>
<sequence length="247" mass="26886">MREPSQSEISEVDGRARAAGLADAQRLPSLTIHSRPDGHRMVVTVCGDLELATDQQLHRALRSALTRSDHGIDLDLSSVEFCGCSGLNTLLSIRRQALDHAKTAVIRDISPAAERLLTLTDTLSLFTSHDTSGQEDGTADTEPTTSQPDDPEPDPRVEVVQLRRAMQTRDTIDLARGILMAVFTLSPEEAWQVLVMTSQNTNTKLHRTARQLVDSVTGDPLPHLTKEQLTAAAARVTAARDARNGRG</sequence>
<dbReference type="InterPro" id="IPR002645">
    <property type="entry name" value="STAS_dom"/>
</dbReference>
<dbReference type="SMART" id="SM01012">
    <property type="entry name" value="ANTAR"/>
    <property type="match status" value="1"/>
</dbReference>
<dbReference type="EMBL" id="JARAWN010000042">
    <property type="protein sequence ID" value="MDX3130129.1"/>
    <property type="molecule type" value="Genomic_DNA"/>
</dbReference>
<dbReference type="InterPro" id="IPR005561">
    <property type="entry name" value="ANTAR"/>
</dbReference>
<reference evidence="4" key="1">
    <citation type="journal article" date="2023" name="Microb. Genom.">
        <title>Mesoterricola silvestris gen. nov., sp. nov., Mesoterricola sediminis sp. nov., Geothrix oryzae sp. nov., Geothrix edaphica sp. nov., Geothrix rubra sp. nov., and Geothrix limicola sp. nov., six novel members of Acidobacteriota isolated from soils.</title>
        <authorList>
            <person name="Weisberg A.J."/>
            <person name="Pearce E."/>
            <person name="Kramer C.G."/>
            <person name="Chang J.H."/>
            <person name="Clarke C.R."/>
        </authorList>
    </citation>
    <scope>NUCLEOTIDE SEQUENCE</scope>
    <source>
        <strain evidence="4">ND06-05F</strain>
    </source>
</reference>